<keyword evidence="2" id="KW-1185">Reference proteome</keyword>
<dbReference type="Proteomes" id="UP001046350">
    <property type="component" value="Chromosome"/>
</dbReference>
<dbReference type="RefSeq" id="WP_217840711.1">
    <property type="nucleotide sequence ID" value="NZ_CP077076.1"/>
</dbReference>
<gene>
    <name evidence="1" type="ORF">KSS94_25080</name>
</gene>
<evidence type="ECO:0000313" key="2">
    <source>
        <dbReference type="Proteomes" id="UP001046350"/>
    </source>
</evidence>
<dbReference type="EMBL" id="CP077076">
    <property type="protein sequence ID" value="QXH51170.1"/>
    <property type="molecule type" value="Genomic_DNA"/>
</dbReference>
<evidence type="ECO:0000313" key="1">
    <source>
        <dbReference type="EMBL" id="QXH51170.1"/>
    </source>
</evidence>
<name>A0ABX8N492_9PSED</name>
<proteinExistence type="predicted"/>
<protein>
    <submittedName>
        <fullName evidence="1">Uncharacterized protein</fullName>
    </submittedName>
</protein>
<reference evidence="1" key="1">
    <citation type="journal article" date="2021" name="Microorganisms">
        <title>The Ever-Expanding Pseudomonas Genus: Description of 43 New Species and Partition of the Pseudomonas putida Group.</title>
        <authorList>
            <person name="Girard L."/>
            <person name="Lood C."/>
            <person name="Hofte M."/>
            <person name="Vandamme P."/>
            <person name="Rokni-Zadeh H."/>
            <person name="van Noort V."/>
            <person name="Lavigne R."/>
            <person name="De Mot R."/>
        </authorList>
    </citation>
    <scope>NUCLEOTIDE SEQUENCE</scope>
    <source>
        <strain evidence="1">COW40</strain>
    </source>
</reference>
<accession>A0ABX8N492</accession>
<organism evidence="1 2">
    <name type="scientific">Pseudomonas fakonensis</name>
    <dbReference type="NCBI Taxonomy" id="2842355"/>
    <lineage>
        <taxon>Bacteria</taxon>
        <taxon>Pseudomonadati</taxon>
        <taxon>Pseudomonadota</taxon>
        <taxon>Gammaproteobacteria</taxon>
        <taxon>Pseudomonadales</taxon>
        <taxon>Pseudomonadaceae</taxon>
        <taxon>Pseudomonas</taxon>
    </lineage>
</organism>
<sequence>MKGKAWREHLAAGRIEAAGRSWCLQHLQAHTHGLLLPGLPVAIEATLHFEYSSHCVSHGPPHGQALDFQAIGLDRLVIDSRGISRAFCPVRYGLSLQLPSIMSTLADRQCLFTGHSNWLTVEGNQFGFPEGTQYEVYFNMRRESTKVLKVHVESAYVRDPEHPSAGKGRFKRHEKIKGWLLMLKKLRNEPVRRPARR</sequence>